<dbReference type="AlphaFoldDB" id="M0CHT3"/>
<dbReference type="RefSeq" id="WP_006885043.1">
    <property type="nucleotide sequence ID" value="NZ_AOIU01000035.1"/>
</dbReference>
<feature type="domain" description="Methyltransferase type 11" evidence="1">
    <location>
        <begin position="57"/>
        <end position="149"/>
    </location>
</feature>
<reference evidence="2 3" key="1">
    <citation type="journal article" date="2014" name="PLoS Genet.">
        <title>Phylogenetically driven sequencing of extremely halophilic archaea reveals strategies for static and dynamic osmo-response.</title>
        <authorList>
            <person name="Becker E.A."/>
            <person name="Seitzer P.M."/>
            <person name="Tritt A."/>
            <person name="Larsen D."/>
            <person name="Krusor M."/>
            <person name="Yao A.I."/>
            <person name="Wu D."/>
            <person name="Madern D."/>
            <person name="Eisen J.A."/>
            <person name="Darling A.E."/>
            <person name="Facciotti M.T."/>
        </authorList>
    </citation>
    <scope>NUCLEOTIDE SEQUENCE [LARGE SCALE GENOMIC DNA]</scope>
    <source>
        <strain evidence="2 3">2-9-1</strain>
    </source>
</reference>
<dbReference type="SUPFAM" id="SSF53335">
    <property type="entry name" value="S-adenosyl-L-methionine-dependent methyltransferases"/>
    <property type="match status" value="1"/>
</dbReference>
<dbReference type="InterPro" id="IPR013216">
    <property type="entry name" value="Methyltransf_11"/>
</dbReference>
<dbReference type="eggNOG" id="arCOG01782">
    <property type="taxonomic scope" value="Archaea"/>
</dbReference>
<dbReference type="PANTHER" id="PTHR42912:SF80">
    <property type="entry name" value="METHYLTRANSFERASE DOMAIN-CONTAINING PROTEIN"/>
    <property type="match status" value="1"/>
</dbReference>
<keyword evidence="3" id="KW-1185">Reference proteome</keyword>
<protein>
    <submittedName>
        <fullName evidence="2">Ubiquinone/menaquinone biosynthesis methyltransferase UbiE</fullName>
    </submittedName>
</protein>
<dbReference type="InterPro" id="IPR029063">
    <property type="entry name" value="SAM-dependent_MTases_sf"/>
</dbReference>
<dbReference type="PANTHER" id="PTHR42912">
    <property type="entry name" value="METHYLTRANSFERASE"/>
    <property type="match status" value="1"/>
</dbReference>
<dbReference type="EMBL" id="AOIU01000035">
    <property type="protein sequence ID" value="ELZ22796.1"/>
    <property type="molecule type" value="Genomic_DNA"/>
</dbReference>
<dbReference type="GO" id="GO:0008757">
    <property type="term" value="F:S-adenosylmethionine-dependent methyltransferase activity"/>
    <property type="evidence" value="ECO:0007669"/>
    <property type="project" value="InterPro"/>
</dbReference>
<evidence type="ECO:0000259" key="1">
    <source>
        <dbReference type="Pfam" id="PF08241"/>
    </source>
</evidence>
<gene>
    <name evidence="2" type="ORF">C475_16881</name>
</gene>
<dbReference type="Pfam" id="PF08241">
    <property type="entry name" value="Methyltransf_11"/>
    <property type="match status" value="1"/>
</dbReference>
<keyword evidence="2" id="KW-0489">Methyltransferase</keyword>
<dbReference type="InterPro" id="IPR050508">
    <property type="entry name" value="Methyltransf_Superfamily"/>
</dbReference>
<keyword evidence="2" id="KW-0830">Ubiquinone</keyword>
<sequence>MNDESPSEPRDLDEWASAVMSGYDGVAEAYDDDRDPAHEATLVESLAADLPDGARVLDAGCGGGRAVLETLAGEFETVGVDLSGEQLTLARDRAPAASLARGDLTRLPVADDAVDAVTALHSVIHVPREHHERAFAEFARVLRPGGRLLLTTGVGEWEGENDDWLDSGAAMQWSFHGRERSIELLESVGFDVTEEAVRDDELGGGEWLFVRARLRA</sequence>
<dbReference type="Gene3D" id="3.40.50.150">
    <property type="entry name" value="Vaccinia Virus protein VP39"/>
    <property type="match status" value="1"/>
</dbReference>
<evidence type="ECO:0000313" key="3">
    <source>
        <dbReference type="Proteomes" id="UP000011626"/>
    </source>
</evidence>
<keyword evidence="2" id="KW-0808">Transferase</keyword>
<dbReference type="CDD" id="cd02440">
    <property type="entry name" value="AdoMet_MTases"/>
    <property type="match status" value="1"/>
</dbReference>
<dbReference type="GO" id="GO:0032259">
    <property type="term" value="P:methylation"/>
    <property type="evidence" value="ECO:0007669"/>
    <property type="project" value="UniProtKB-KW"/>
</dbReference>
<proteinExistence type="predicted"/>
<accession>M0CHT3</accession>
<dbReference type="STRING" id="797114.C475_16881"/>
<organism evidence="2 3">
    <name type="scientific">Halosimplex carlsbadense 2-9-1</name>
    <dbReference type="NCBI Taxonomy" id="797114"/>
    <lineage>
        <taxon>Archaea</taxon>
        <taxon>Methanobacteriati</taxon>
        <taxon>Methanobacteriota</taxon>
        <taxon>Stenosarchaea group</taxon>
        <taxon>Halobacteria</taxon>
        <taxon>Halobacteriales</taxon>
        <taxon>Haloarculaceae</taxon>
        <taxon>Halosimplex</taxon>
    </lineage>
</organism>
<evidence type="ECO:0000313" key="2">
    <source>
        <dbReference type="EMBL" id="ELZ22796.1"/>
    </source>
</evidence>
<comment type="caution">
    <text evidence="2">The sequence shown here is derived from an EMBL/GenBank/DDBJ whole genome shotgun (WGS) entry which is preliminary data.</text>
</comment>
<name>M0CHT3_9EURY</name>
<dbReference type="Proteomes" id="UP000011626">
    <property type="component" value="Unassembled WGS sequence"/>
</dbReference>